<keyword evidence="7" id="KW-1185">Reference proteome</keyword>
<proteinExistence type="inferred from homology"/>
<keyword evidence="4" id="KW-0804">Transcription</keyword>
<dbReference type="SUPFAM" id="SSF53850">
    <property type="entry name" value="Periplasmic binding protein-like II"/>
    <property type="match status" value="1"/>
</dbReference>
<keyword evidence="3" id="KW-0238">DNA-binding</keyword>
<dbReference type="InterPro" id="IPR036388">
    <property type="entry name" value="WH-like_DNA-bd_sf"/>
</dbReference>
<feature type="domain" description="HTH lysR-type" evidence="5">
    <location>
        <begin position="4"/>
        <end position="61"/>
    </location>
</feature>
<dbReference type="RefSeq" id="WP_091846002.1">
    <property type="nucleotide sequence ID" value="NZ_FOCM01000006.1"/>
</dbReference>
<reference evidence="7" key="1">
    <citation type="submission" date="2016-10" db="EMBL/GenBank/DDBJ databases">
        <authorList>
            <person name="Varghese N."/>
            <person name="Submissions S."/>
        </authorList>
    </citation>
    <scope>NUCLEOTIDE SEQUENCE [LARGE SCALE GENOMIC DNA]</scope>
    <source>
        <strain evidence="7">DSM 26893</strain>
    </source>
</reference>
<comment type="similarity">
    <text evidence="1">Belongs to the LysR transcriptional regulatory family.</text>
</comment>
<keyword evidence="2" id="KW-0805">Transcription regulation</keyword>
<evidence type="ECO:0000256" key="2">
    <source>
        <dbReference type="ARBA" id="ARBA00023015"/>
    </source>
</evidence>
<protein>
    <submittedName>
        <fullName evidence="6">Transcriptional regulator, LysR family</fullName>
    </submittedName>
</protein>
<evidence type="ECO:0000313" key="7">
    <source>
        <dbReference type="Proteomes" id="UP000199372"/>
    </source>
</evidence>
<evidence type="ECO:0000256" key="3">
    <source>
        <dbReference type="ARBA" id="ARBA00023125"/>
    </source>
</evidence>
<sequence>MKNLNLDQLRTFLFVVNHGGVNRAAKLLNLSQPAVTARIKGLERTLGKALFQRTPTGLRPTRDGEILFRHAERFEHLASLVERDIVDPRTHEGYLRIGASETVTQTWLPDLVSRLHRDYPALMVEITVDISPDLRRSLLEREIDLAFLLGPISEPSVDNIALPAFDLAWYVAADAVPPNGDPASHLTRPVITYLRQTRPFRELRATLIDLVGPGVRIFTSSSLSACFRLVEAGLGVAALPRAMGAPYVASGTIVEFDPGWHPAPLQFTASWVAEPPDPLAAMVARLALEVA</sequence>
<dbReference type="EMBL" id="FOCM01000006">
    <property type="protein sequence ID" value="SEN77906.1"/>
    <property type="molecule type" value="Genomic_DNA"/>
</dbReference>
<dbReference type="AlphaFoldDB" id="A0A1H8JC51"/>
<dbReference type="InterPro" id="IPR005119">
    <property type="entry name" value="LysR_subst-bd"/>
</dbReference>
<dbReference type="CDD" id="cd05466">
    <property type="entry name" value="PBP2_LTTR_substrate"/>
    <property type="match status" value="1"/>
</dbReference>
<gene>
    <name evidence="6" type="ORF">SAMN04488011_106143</name>
</gene>
<dbReference type="Pfam" id="PF00126">
    <property type="entry name" value="HTH_1"/>
    <property type="match status" value="1"/>
</dbReference>
<dbReference type="Proteomes" id="UP000199372">
    <property type="component" value="Unassembled WGS sequence"/>
</dbReference>
<evidence type="ECO:0000256" key="1">
    <source>
        <dbReference type="ARBA" id="ARBA00009437"/>
    </source>
</evidence>
<dbReference type="InterPro" id="IPR050176">
    <property type="entry name" value="LTTR"/>
</dbReference>
<dbReference type="InterPro" id="IPR036390">
    <property type="entry name" value="WH_DNA-bd_sf"/>
</dbReference>
<dbReference type="GO" id="GO:0003700">
    <property type="term" value="F:DNA-binding transcription factor activity"/>
    <property type="evidence" value="ECO:0007669"/>
    <property type="project" value="InterPro"/>
</dbReference>
<dbReference type="Gene3D" id="3.40.190.10">
    <property type="entry name" value="Periplasmic binding protein-like II"/>
    <property type="match status" value="2"/>
</dbReference>
<dbReference type="SUPFAM" id="SSF46785">
    <property type="entry name" value="Winged helix' DNA-binding domain"/>
    <property type="match status" value="1"/>
</dbReference>
<dbReference type="PROSITE" id="PS50931">
    <property type="entry name" value="HTH_LYSR"/>
    <property type="match status" value="1"/>
</dbReference>
<evidence type="ECO:0000259" key="5">
    <source>
        <dbReference type="PROSITE" id="PS50931"/>
    </source>
</evidence>
<dbReference type="PANTHER" id="PTHR30579:SF3">
    <property type="entry name" value="TRANSCRIPTIONAL REGULATORY PROTEIN"/>
    <property type="match status" value="1"/>
</dbReference>
<dbReference type="Gene3D" id="1.10.10.10">
    <property type="entry name" value="Winged helix-like DNA-binding domain superfamily/Winged helix DNA-binding domain"/>
    <property type="match status" value="1"/>
</dbReference>
<dbReference type="PRINTS" id="PR00039">
    <property type="entry name" value="HTHLYSR"/>
</dbReference>
<dbReference type="InterPro" id="IPR000847">
    <property type="entry name" value="LysR_HTH_N"/>
</dbReference>
<evidence type="ECO:0000313" key="6">
    <source>
        <dbReference type="EMBL" id="SEN77906.1"/>
    </source>
</evidence>
<name>A0A1H8JC51_9RHOB</name>
<dbReference type="Pfam" id="PF03466">
    <property type="entry name" value="LysR_substrate"/>
    <property type="match status" value="1"/>
</dbReference>
<dbReference type="GO" id="GO:0003677">
    <property type="term" value="F:DNA binding"/>
    <property type="evidence" value="ECO:0007669"/>
    <property type="project" value="UniProtKB-KW"/>
</dbReference>
<evidence type="ECO:0000256" key="4">
    <source>
        <dbReference type="ARBA" id="ARBA00023163"/>
    </source>
</evidence>
<dbReference type="PANTHER" id="PTHR30579">
    <property type="entry name" value="TRANSCRIPTIONAL REGULATOR"/>
    <property type="match status" value="1"/>
</dbReference>
<accession>A0A1H8JC51</accession>
<dbReference type="OrthoDB" id="9791253at2"/>
<organism evidence="6 7">
    <name type="scientific">Palleronia pelagia</name>
    <dbReference type="NCBI Taxonomy" id="387096"/>
    <lineage>
        <taxon>Bacteria</taxon>
        <taxon>Pseudomonadati</taxon>
        <taxon>Pseudomonadota</taxon>
        <taxon>Alphaproteobacteria</taxon>
        <taxon>Rhodobacterales</taxon>
        <taxon>Roseobacteraceae</taxon>
        <taxon>Palleronia</taxon>
    </lineage>
</organism>